<reference evidence="2" key="1">
    <citation type="submission" date="2014-11" db="EMBL/GenBank/DDBJ databases">
        <authorList>
            <person name="Geib S."/>
        </authorList>
    </citation>
    <scope>NUCLEOTIDE SEQUENCE</scope>
</reference>
<feature type="compositionally biased region" description="Acidic residues" evidence="1">
    <location>
        <begin position="87"/>
        <end position="105"/>
    </location>
</feature>
<feature type="region of interest" description="Disordered" evidence="1">
    <location>
        <begin position="87"/>
        <end position="107"/>
    </location>
</feature>
<name>A0A0A1WYJ1_ZEUCU</name>
<sequence length="307" mass="35315">MDMIMEHILNFLQFDVTSIFGKGSECGLCCMSLSRPQFSASVERCIANVYEPRPQITNGDEEMACDDNDSFGENDLQLEAFCRQLDEAEDEEEDDEEEEQEEDMDSLCCESSLSEQQESSNECLTESSCLLDNLKNEQRCGAANEQNSRDAADECTCELVCKQVVSKIADKCSSSTLLELRSIEERANKLWEALNSNVRTNTCAKMPNWWDMKTWQKLPFYWAALSNDILCEDPFENFKRFYTGSKKSNKRSAKRQMERMLILWHRLCPKQRLPFIMEAFISKVGAGKVNIGDEHEIQRIICDLQNK</sequence>
<dbReference type="AlphaFoldDB" id="A0A0A1WYJ1"/>
<evidence type="ECO:0000313" key="2">
    <source>
        <dbReference type="EMBL" id="JAD03887.1"/>
    </source>
</evidence>
<gene>
    <name evidence="2" type="ORF">g.16745</name>
</gene>
<organism evidence="2">
    <name type="scientific">Zeugodacus cucurbitae</name>
    <name type="common">Melon fruit fly</name>
    <name type="synonym">Bactrocera cucurbitae</name>
    <dbReference type="NCBI Taxonomy" id="28588"/>
    <lineage>
        <taxon>Eukaryota</taxon>
        <taxon>Metazoa</taxon>
        <taxon>Ecdysozoa</taxon>
        <taxon>Arthropoda</taxon>
        <taxon>Hexapoda</taxon>
        <taxon>Insecta</taxon>
        <taxon>Pterygota</taxon>
        <taxon>Neoptera</taxon>
        <taxon>Endopterygota</taxon>
        <taxon>Diptera</taxon>
        <taxon>Brachycera</taxon>
        <taxon>Muscomorpha</taxon>
        <taxon>Tephritoidea</taxon>
        <taxon>Tephritidae</taxon>
        <taxon>Zeugodacus</taxon>
        <taxon>Zeugodacus</taxon>
    </lineage>
</organism>
<dbReference type="EMBL" id="GBXI01010405">
    <property type="protein sequence ID" value="JAD03887.1"/>
    <property type="molecule type" value="Transcribed_RNA"/>
</dbReference>
<proteinExistence type="predicted"/>
<dbReference type="OrthoDB" id="8003643at2759"/>
<reference evidence="2" key="2">
    <citation type="journal article" date="2015" name="Gigascience">
        <title>Reconstructing a comprehensive transcriptome assembly of a white-pupal translocated strain of the pest fruit fly Bactrocera cucurbitae.</title>
        <authorList>
            <person name="Sim S.B."/>
            <person name="Calla B."/>
            <person name="Hall B."/>
            <person name="DeRego T."/>
            <person name="Geib S.M."/>
        </authorList>
    </citation>
    <scope>NUCLEOTIDE SEQUENCE</scope>
</reference>
<protein>
    <submittedName>
        <fullName evidence="2">Uncharacterized protein</fullName>
    </submittedName>
</protein>
<accession>A0A0A1WYJ1</accession>
<evidence type="ECO:0000256" key="1">
    <source>
        <dbReference type="SAM" id="MobiDB-lite"/>
    </source>
</evidence>